<dbReference type="PANTHER" id="PTHR33744">
    <property type="entry name" value="CARBOHYDRATE DIACID REGULATOR"/>
    <property type="match status" value="1"/>
</dbReference>
<dbReference type="EMBL" id="JBFTEZ010000002">
    <property type="protein sequence ID" value="MEX6463506.1"/>
    <property type="molecule type" value="Genomic_DNA"/>
</dbReference>
<dbReference type="InterPro" id="IPR051448">
    <property type="entry name" value="CdaR-like_regulators"/>
</dbReference>
<evidence type="ECO:0000259" key="3">
    <source>
        <dbReference type="Pfam" id="PF14361"/>
    </source>
</evidence>
<name>A0ABV3YEX3_9ACTN</name>
<dbReference type="InterPro" id="IPR042070">
    <property type="entry name" value="PucR_C-HTH_sf"/>
</dbReference>
<reference evidence="6" key="1">
    <citation type="submission" date="2024-07" db="EMBL/GenBank/DDBJ databases">
        <title>Pseudomonas strain that inhibits Aeromonas fish pathogens.</title>
        <authorList>
            <person name="Wildschutte H."/>
        </authorList>
    </citation>
    <scope>NUCLEOTIDE SEQUENCE [LARGE SCALE GENOMIC DNA]</scope>
    <source>
        <strain evidence="6">n60</strain>
    </source>
</reference>
<sequence length="428" mass="46644">MLSTTPQNPERLRELTRQIGLRLSSETDAIAESMTAAIKEAIGELTEEEMRASLHASVVNNVQVIIDLLSHTKEAHHLPPLPDAMSYAVLLARRNVSGAALRRAYHVGSDRLLAYVFDQVQEIECADHEKLPLYHHLAGWLYQYVDEITRTVIAAHEEEVRYSHNQAERSINSLVNRVVDGDDVDPAEFARVTGYRLDQVHVGCRVWIDDFGTVADQARLLATVVGQLARALSVSRGPLMITTGRATAEAWFGMEGRRDPVDTRAVVPVAAATRGARVAFGAAGAGVEGFRTTRTQAAQAATVAQASTTGHATVVSYADDGIPVIARLAGDLSTTRRWVGEVLGSLAVDTEDAARQRETVRVFLDSAENYSETATRLLLHRNTVKYRLTKAEIALGRRPGDRRLDTQLALASCDVLGSVVLTPPDGAR</sequence>
<dbReference type="Gene3D" id="1.10.10.2840">
    <property type="entry name" value="PucR C-terminal helix-turn-helix domain"/>
    <property type="match status" value="1"/>
</dbReference>
<evidence type="ECO:0000256" key="1">
    <source>
        <dbReference type="ARBA" id="ARBA00006754"/>
    </source>
</evidence>
<dbReference type="Proteomes" id="UP001560293">
    <property type="component" value="Unassembled WGS sequence"/>
</dbReference>
<dbReference type="InterPro" id="IPR025751">
    <property type="entry name" value="RsbRD_N_dom"/>
</dbReference>
<dbReference type="Pfam" id="PF14361">
    <property type="entry name" value="RsbRD_N"/>
    <property type="match status" value="1"/>
</dbReference>
<gene>
    <name evidence="5" type="ORF">AB6N35_03920</name>
</gene>
<feature type="domain" description="PucR C-terminal helix-turn-helix" evidence="2">
    <location>
        <begin position="357"/>
        <end position="410"/>
    </location>
</feature>
<accession>A0ABV3YEX3</accession>
<proteinExistence type="inferred from homology"/>
<protein>
    <submittedName>
        <fullName evidence="5">Helix-turn-helix domain-containing protein</fullName>
    </submittedName>
</protein>
<evidence type="ECO:0000259" key="4">
    <source>
        <dbReference type="Pfam" id="PF17853"/>
    </source>
</evidence>
<dbReference type="Pfam" id="PF17853">
    <property type="entry name" value="GGDEF_2"/>
    <property type="match status" value="1"/>
</dbReference>
<feature type="domain" description="CdaR GGDEF-like" evidence="4">
    <location>
        <begin position="183"/>
        <end position="302"/>
    </location>
</feature>
<organism evidence="5 6">
    <name type="scientific">Dietzia cinnamea</name>
    <dbReference type="NCBI Taxonomy" id="321318"/>
    <lineage>
        <taxon>Bacteria</taxon>
        <taxon>Bacillati</taxon>
        <taxon>Actinomycetota</taxon>
        <taxon>Actinomycetes</taxon>
        <taxon>Mycobacteriales</taxon>
        <taxon>Dietziaceae</taxon>
        <taxon>Dietzia</taxon>
    </lineage>
</organism>
<evidence type="ECO:0000313" key="6">
    <source>
        <dbReference type="Proteomes" id="UP001560293"/>
    </source>
</evidence>
<dbReference type="Pfam" id="PF13556">
    <property type="entry name" value="HTH_30"/>
    <property type="match status" value="1"/>
</dbReference>
<comment type="caution">
    <text evidence="5">The sequence shown here is derived from an EMBL/GenBank/DDBJ whole genome shotgun (WGS) entry which is preliminary data.</text>
</comment>
<dbReference type="InterPro" id="IPR025736">
    <property type="entry name" value="PucR_C-HTH_dom"/>
</dbReference>
<dbReference type="RefSeq" id="WP_061228978.1">
    <property type="nucleotide sequence ID" value="NZ_JALXPR010000040.1"/>
</dbReference>
<feature type="domain" description="RsbT co-antagonist protein RsbRD N-terminal" evidence="3">
    <location>
        <begin position="28"/>
        <end position="169"/>
    </location>
</feature>
<evidence type="ECO:0000259" key="2">
    <source>
        <dbReference type="Pfam" id="PF13556"/>
    </source>
</evidence>
<keyword evidence="6" id="KW-1185">Reference proteome</keyword>
<evidence type="ECO:0000313" key="5">
    <source>
        <dbReference type="EMBL" id="MEX6463506.1"/>
    </source>
</evidence>
<dbReference type="InterPro" id="IPR041522">
    <property type="entry name" value="CdaR_GGDEF"/>
</dbReference>
<comment type="similarity">
    <text evidence="1">Belongs to the CdaR family.</text>
</comment>
<dbReference type="PANTHER" id="PTHR33744:SF1">
    <property type="entry name" value="DNA-BINDING TRANSCRIPTIONAL ACTIVATOR ADER"/>
    <property type="match status" value="1"/>
</dbReference>